<feature type="chain" id="PRO_5018646111" evidence="1">
    <location>
        <begin position="24"/>
        <end position="1190"/>
    </location>
</feature>
<evidence type="ECO:0000256" key="1">
    <source>
        <dbReference type="SAM" id="SignalP"/>
    </source>
</evidence>
<feature type="signal peptide" evidence="1">
    <location>
        <begin position="1"/>
        <end position="23"/>
    </location>
</feature>
<evidence type="ECO:0000259" key="2">
    <source>
        <dbReference type="Pfam" id="PF07715"/>
    </source>
</evidence>
<dbReference type="SUPFAM" id="SSF56935">
    <property type="entry name" value="Porins"/>
    <property type="match status" value="1"/>
</dbReference>
<gene>
    <name evidence="4" type="ORF">EDE15_2846</name>
</gene>
<name>A0A3R9QAS1_9BACT</name>
<reference evidence="4 5" key="1">
    <citation type="submission" date="2018-12" db="EMBL/GenBank/DDBJ databases">
        <title>Sequencing of bacterial isolates from soil warming experiment in Harvard Forest, Massachusetts, USA.</title>
        <authorList>
            <person name="Deangelis K."/>
        </authorList>
    </citation>
    <scope>NUCLEOTIDE SEQUENCE [LARGE SCALE GENOMIC DNA]</scope>
    <source>
        <strain evidence="4 5">EB153</strain>
    </source>
</reference>
<proteinExistence type="predicted"/>
<feature type="domain" description="TonB-dependent receptor plug" evidence="2">
    <location>
        <begin position="137"/>
        <end position="244"/>
    </location>
</feature>
<dbReference type="InterPro" id="IPR012910">
    <property type="entry name" value="Plug_dom"/>
</dbReference>
<dbReference type="Pfam" id="PF13620">
    <property type="entry name" value="CarboxypepD_reg"/>
    <property type="match status" value="1"/>
</dbReference>
<dbReference type="AlphaFoldDB" id="A0A3R9QAS1"/>
<dbReference type="OrthoDB" id="97893at2"/>
<dbReference type="Pfam" id="PF07715">
    <property type="entry name" value="Plug"/>
    <property type="match status" value="1"/>
</dbReference>
<dbReference type="Pfam" id="PF25183">
    <property type="entry name" value="OMP_b-brl_4"/>
    <property type="match status" value="1"/>
</dbReference>
<dbReference type="InterPro" id="IPR013784">
    <property type="entry name" value="Carb-bd-like_fold"/>
</dbReference>
<dbReference type="InterPro" id="IPR057601">
    <property type="entry name" value="Oar-like_b-barrel"/>
</dbReference>
<dbReference type="Proteomes" id="UP000269669">
    <property type="component" value="Unassembled WGS sequence"/>
</dbReference>
<accession>A0A3R9QAS1</accession>
<evidence type="ECO:0000313" key="5">
    <source>
        <dbReference type="Proteomes" id="UP000269669"/>
    </source>
</evidence>
<comment type="caution">
    <text evidence="4">The sequence shown here is derived from an EMBL/GenBank/DDBJ whole genome shotgun (WGS) entry which is preliminary data.</text>
</comment>
<dbReference type="PROSITE" id="PS51257">
    <property type="entry name" value="PROKAR_LIPOPROTEIN"/>
    <property type="match status" value="1"/>
</dbReference>
<dbReference type="EMBL" id="RSDW01000001">
    <property type="protein sequence ID" value="RSL17316.1"/>
    <property type="molecule type" value="Genomic_DNA"/>
</dbReference>
<dbReference type="SUPFAM" id="SSF49452">
    <property type="entry name" value="Starch-binding domain-like"/>
    <property type="match status" value="1"/>
</dbReference>
<keyword evidence="1" id="KW-0732">Signal</keyword>
<dbReference type="Gene3D" id="2.60.40.1120">
    <property type="entry name" value="Carboxypeptidase-like, regulatory domain"/>
    <property type="match status" value="1"/>
</dbReference>
<keyword evidence="5" id="KW-1185">Reference proteome</keyword>
<feature type="domain" description="TonB-dependent transporter Oar-like beta-barrel" evidence="3">
    <location>
        <begin position="249"/>
        <end position="1183"/>
    </location>
</feature>
<keyword evidence="4" id="KW-0675">Receptor</keyword>
<protein>
    <submittedName>
        <fullName evidence="4">TonB-dependent receptor-like protein</fullName>
    </submittedName>
</protein>
<dbReference type="Gene3D" id="2.170.130.10">
    <property type="entry name" value="TonB-dependent receptor, plug domain"/>
    <property type="match status" value="1"/>
</dbReference>
<sequence length="1190" mass="128555">MWRNVRVHLSCLCVLLVGCSVFAAPAWGQSDVGTIAGFVRDHSGAVVPGARVTIQNEGTGQEQSAIADSQGRYTITNLQPADYTMTAEAKGFKKFISTHNRLSASTTINIDATLDIGQLSETVEVTATASVLQTESGAVQSQVTGQQIRDQQLNGRNPLYMGSLLPGLRSGSTLGDFNFAVGGGVPFQINGARTQDTLVTFDGAPAVRTRGSGAIIGVASVDATQEMQVLTAGYQAEYGGAAGGQIRLVSKSGTTDFHGSAYEYLRNSAMNANTWTRNFSPTTRFASPFVYNNFGFTFGGPVWIPGWHATDPLRQKLFFFVNEDWIRYRFADTQPQAVPTLRMRQGDFSELLVPGNPWYSGTAQIYDPATCPTKGAASCVAYAGNIIPKGRLSANGMAILNAYPAPTPGYVTGTATNWIAQAAHPINQRKEVINVDFILSQNHHFEFRRQAATYLEYQPFDQGSGLTGKYFNRPNQTNGLAWTWTISPTIINELRGTVSIDRVYIPVNTALAGFNRQTLGINFPYIIPGAKAAPQKIPSVTLPGGFYGIQGGPYPSHSQGPIYTITDSVTKVWGNHTVKAGVYFNYQGENDNDQINVSTVPGGANNQNGSFVFTDPRTGLGGTTGVGIANLALGLADSYTEIGPKSYTQWSGQMYEFFGQDAWQVTSKLHIDYGLRVTILTPYKPAWGNAVYFDPGSFVAANAPQVNPATGLVILGTGNPYNGMVIPGFSNFPSSAAAHGVVGSEANSTACDGGPCTGLFAPHLRNGYVNLATTVQPRLGIAYQADSKTVFRAGAGEFATRMGLLDNIFPGGNPPFQPFVTVNAASGNLNSMVDNPGLALNPSVAPALTVTTLAQNLKSPVRWNWNLTIQRELPLSSYMSIAYVGGRGIHNWRVFDINQPVVGAIQANPGKNVTYLRPYQGYSAIQQEQSNGDARYNALQIAWNRRFVHNAMFGVSYTWSKSMDDSSNYRDIVPDTYNTSNLWGPSEYDARHALVVNYLYAFPFFSGQRNLQGQLFGNWRLGGSAQFQTGQPCGIGTNNEYAGVGEVGSFGCGSQGQFWVKNGNPAILKNFSGYPGQTGKYFATTNADGSPIFTQPTAGTFNLQHGVRDSIYGPGFQNWNISVHKDFPINERARFEFSTDAYNFINHSNWAQIGQTGGPDLNPTSGTFGRVTGKSQTNPRQLQVALKFIF</sequence>
<organism evidence="4 5">
    <name type="scientific">Edaphobacter aggregans</name>
    <dbReference type="NCBI Taxonomy" id="570835"/>
    <lineage>
        <taxon>Bacteria</taxon>
        <taxon>Pseudomonadati</taxon>
        <taxon>Acidobacteriota</taxon>
        <taxon>Terriglobia</taxon>
        <taxon>Terriglobales</taxon>
        <taxon>Acidobacteriaceae</taxon>
        <taxon>Edaphobacter</taxon>
    </lineage>
</organism>
<evidence type="ECO:0000259" key="3">
    <source>
        <dbReference type="Pfam" id="PF25183"/>
    </source>
</evidence>
<evidence type="ECO:0000313" key="4">
    <source>
        <dbReference type="EMBL" id="RSL17316.1"/>
    </source>
</evidence>
<dbReference type="GO" id="GO:0030246">
    <property type="term" value="F:carbohydrate binding"/>
    <property type="evidence" value="ECO:0007669"/>
    <property type="project" value="InterPro"/>
</dbReference>
<dbReference type="InterPro" id="IPR037066">
    <property type="entry name" value="Plug_dom_sf"/>
</dbReference>